<dbReference type="SMART" id="SM00418">
    <property type="entry name" value="HTH_ARSR"/>
    <property type="match status" value="1"/>
</dbReference>
<feature type="domain" description="HTH arsR-type" evidence="1">
    <location>
        <begin position="1"/>
        <end position="96"/>
    </location>
</feature>
<dbReference type="SUPFAM" id="SSF46785">
    <property type="entry name" value="Winged helix' DNA-binding domain"/>
    <property type="match status" value="1"/>
</dbReference>
<dbReference type="InterPro" id="IPR036388">
    <property type="entry name" value="WH-like_DNA-bd_sf"/>
</dbReference>
<dbReference type="Proteomes" id="UP000535437">
    <property type="component" value="Unassembled WGS sequence"/>
</dbReference>
<evidence type="ECO:0000259" key="1">
    <source>
        <dbReference type="PROSITE" id="PS50987"/>
    </source>
</evidence>
<keyword evidence="3" id="KW-1185">Reference proteome</keyword>
<dbReference type="Gene3D" id="1.10.10.10">
    <property type="entry name" value="Winged helix-like DNA-binding domain superfamily/Winged helix DNA-binding domain"/>
    <property type="match status" value="1"/>
</dbReference>
<comment type="caution">
    <text evidence="2">The sequence shown here is derived from an EMBL/GenBank/DDBJ whole genome shotgun (WGS) entry which is preliminary data.</text>
</comment>
<keyword evidence="2" id="KW-0238">DNA-binding</keyword>
<evidence type="ECO:0000313" key="2">
    <source>
        <dbReference type="EMBL" id="NYJ77471.1"/>
    </source>
</evidence>
<dbReference type="GO" id="GO:0010288">
    <property type="term" value="P:response to lead ion"/>
    <property type="evidence" value="ECO:0007669"/>
    <property type="project" value="TreeGrafter"/>
</dbReference>
<organism evidence="2 3">
    <name type="scientific">Nesterenkonia xinjiangensis</name>
    <dbReference type="NCBI Taxonomy" id="225327"/>
    <lineage>
        <taxon>Bacteria</taxon>
        <taxon>Bacillati</taxon>
        <taxon>Actinomycetota</taxon>
        <taxon>Actinomycetes</taxon>
        <taxon>Micrococcales</taxon>
        <taxon>Micrococcaceae</taxon>
        <taxon>Nesterenkonia</taxon>
    </lineage>
</organism>
<dbReference type="GO" id="GO:0003677">
    <property type="term" value="F:DNA binding"/>
    <property type="evidence" value="ECO:0007669"/>
    <property type="project" value="UniProtKB-KW"/>
</dbReference>
<sequence length="229" mass="24669">MAEARDRDFARIGAALAAPARSTMLNLLMDGSLRPAGDLARAAQVSPSTASEHLAVLVDAGMITCTARGRRRWYALAGPEVAEALEALGAISDPAEIRGYALSRQAERLAEARLCYDHLAGRLGVALTEEWRRRAWLVGDQLALTEAGHAGISTLGVDVDAVRSLRRTTTRACLDWTMRRHHLAGALGAAVASRFLEVGWVQKHRAGRGLTLTDSGRGLLAREWDLQLG</sequence>
<dbReference type="PANTHER" id="PTHR39168:SF1">
    <property type="entry name" value="TRANSCRIPTIONAL REGULATORY PROTEIN"/>
    <property type="match status" value="1"/>
</dbReference>
<dbReference type="Pfam" id="PF01022">
    <property type="entry name" value="HTH_5"/>
    <property type="match status" value="1"/>
</dbReference>
<reference evidence="2 3" key="1">
    <citation type="submission" date="2020-07" db="EMBL/GenBank/DDBJ databases">
        <title>Sequencing the genomes of 1000 actinobacteria strains.</title>
        <authorList>
            <person name="Klenk H.-P."/>
        </authorList>
    </citation>
    <scope>NUCLEOTIDE SEQUENCE [LARGE SCALE GENOMIC DNA]</scope>
    <source>
        <strain evidence="2 3">DSM 15475</strain>
    </source>
</reference>
<dbReference type="PANTHER" id="PTHR39168">
    <property type="entry name" value="TRANSCRIPTIONAL REGULATOR-RELATED"/>
    <property type="match status" value="1"/>
</dbReference>
<dbReference type="CDD" id="cd00090">
    <property type="entry name" value="HTH_ARSR"/>
    <property type="match status" value="1"/>
</dbReference>
<dbReference type="EMBL" id="JACCFY010000001">
    <property type="protein sequence ID" value="NYJ77471.1"/>
    <property type="molecule type" value="Genomic_DNA"/>
</dbReference>
<gene>
    <name evidence="2" type="ORF">HNR09_000882</name>
</gene>
<dbReference type="GO" id="GO:0046686">
    <property type="term" value="P:response to cadmium ion"/>
    <property type="evidence" value="ECO:0007669"/>
    <property type="project" value="TreeGrafter"/>
</dbReference>
<accession>A0A7Z0GK39</accession>
<protein>
    <submittedName>
        <fullName evidence="2">DNA-binding transcriptional ArsR family regulator</fullName>
    </submittedName>
</protein>
<dbReference type="InterPro" id="IPR011991">
    <property type="entry name" value="ArsR-like_HTH"/>
</dbReference>
<dbReference type="RefSeq" id="WP_179540950.1">
    <property type="nucleotide sequence ID" value="NZ_BAAALL010000004.1"/>
</dbReference>
<dbReference type="PROSITE" id="PS50987">
    <property type="entry name" value="HTH_ARSR_2"/>
    <property type="match status" value="1"/>
</dbReference>
<name>A0A7Z0GK39_9MICC</name>
<dbReference type="GO" id="GO:0097063">
    <property type="term" value="F:cadmium ion sensor activity"/>
    <property type="evidence" value="ECO:0007669"/>
    <property type="project" value="TreeGrafter"/>
</dbReference>
<dbReference type="InterPro" id="IPR036390">
    <property type="entry name" value="WH_DNA-bd_sf"/>
</dbReference>
<dbReference type="GO" id="GO:0003700">
    <property type="term" value="F:DNA-binding transcription factor activity"/>
    <property type="evidence" value="ECO:0007669"/>
    <property type="project" value="InterPro"/>
</dbReference>
<dbReference type="NCBIfam" id="NF033788">
    <property type="entry name" value="HTH_metalloreg"/>
    <property type="match status" value="1"/>
</dbReference>
<proteinExistence type="predicted"/>
<dbReference type="InterPro" id="IPR001845">
    <property type="entry name" value="HTH_ArsR_DNA-bd_dom"/>
</dbReference>
<dbReference type="InterPro" id="IPR052543">
    <property type="entry name" value="HTH_Metal-responsive_Reg"/>
</dbReference>
<dbReference type="AlphaFoldDB" id="A0A7Z0GK39"/>
<dbReference type="GO" id="GO:0032791">
    <property type="term" value="F:lead ion binding"/>
    <property type="evidence" value="ECO:0007669"/>
    <property type="project" value="TreeGrafter"/>
</dbReference>
<evidence type="ECO:0000313" key="3">
    <source>
        <dbReference type="Proteomes" id="UP000535437"/>
    </source>
</evidence>